<evidence type="ECO:0000256" key="1">
    <source>
        <dbReference type="SAM" id="Phobius"/>
    </source>
</evidence>
<gene>
    <name evidence="2" type="ORF">ACJMK2_028804</name>
</gene>
<evidence type="ECO:0000313" key="3">
    <source>
        <dbReference type="Proteomes" id="UP001634394"/>
    </source>
</evidence>
<accession>A0ABD3X896</accession>
<evidence type="ECO:0008006" key="4">
    <source>
        <dbReference type="Google" id="ProtNLM"/>
    </source>
</evidence>
<keyword evidence="3" id="KW-1185">Reference proteome</keyword>
<keyword evidence="1" id="KW-1133">Transmembrane helix</keyword>
<dbReference type="AlphaFoldDB" id="A0ABD3X896"/>
<feature type="transmembrane region" description="Helical" evidence="1">
    <location>
        <begin position="12"/>
        <end position="32"/>
    </location>
</feature>
<dbReference type="InterPro" id="IPR029044">
    <property type="entry name" value="Nucleotide-diphossugar_trans"/>
</dbReference>
<dbReference type="Proteomes" id="UP001634394">
    <property type="component" value="Unassembled WGS sequence"/>
</dbReference>
<keyword evidence="1" id="KW-0472">Membrane</keyword>
<comment type="caution">
    <text evidence="2">The sequence shown here is derived from an EMBL/GenBank/DDBJ whole genome shotgun (WGS) entry which is preliminary data.</text>
</comment>
<dbReference type="EMBL" id="JBJQND010000003">
    <property type="protein sequence ID" value="KAL3882467.1"/>
    <property type="molecule type" value="Genomic_DNA"/>
</dbReference>
<proteinExistence type="predicted"/>
<evidence type="ECO:0000313" key="2">
    <source>
        <dbReference type="EMBL" id="KAL3882467.1"/>
    </source>
</evidence>
<protein>
    <recommendedName>
        <fullName evidence="4">Glycosyltransferase</fullName>
    </recommendedName>
</protein>
<reference evidence="2 3" key="1">
    <citation type="submission" date="2024-11" db="EMBL/GenBank/DDBJ databases">
        <title>Chromosome-level genome assembly of the freshwater bivalve Anodonta woodiana.</title>
        <authorList>
            <person name="Chen X."/>
        </authorList>
    </citation>
    <scope>NUCLEOTIDE SEQUENCE [LARGE SCALE GENOMIC DNA]</scope>
    <source>
        <strain evidence="2">MN2024</strain>
        <tissue evidence="2">Gills</tissue>
    </source>
</reference>
<name>A0ABD3X896_SINWO</name>
<sequence>MFRIRRWRYKCSLLLIPFAVLVIEISIMYLLYVTEKEDRFNSRFSQQVQNSVKGIYKHHLKAGSFNVKGGNYLTILSRNVSMYDTVKGIQEMKTLCCSNLFCKDNVPPNKTDIQISGSIHFCIPAGNAGVVRELGPLVKSILLHAKRSGVFLHLLTGAGSEHEIKYMMESVTENAVKFYYELVPLNINFIVNECSKIKLRISHHSGVWGMSKAFMYKIFTAVDKCIILDTDVVFGTDPAFLWNLFFDHGDQALITMKISKGMTKQSLSNSGVMLHDFGRMRKIDFAKLYLAAVQVQCSELPDNSGFRTGCGDQALFFGTFRNNNSHLYRSLPLSWNLEMCYKNFTFVQHSNRRGTFFGIAHLDCNKGPENQAFQSFIKKYYVKNLTDYVKYLINVPIGKVCSD</sequence>
<dbReference type="Pfam" id="PF01501">
    <property type="entry name" value="Glyco_transf_8"/>
    <property type="match status" value="1"/>
</dbReference>
<dbReference type="SUPFAM" id="SSF53448">
    <property type="entry name" value="Nucleotide-diphospho-sugar transferases"/>
    <property type="match status" value="1"/>
</dbReference>
<organism evidence="2 3">
    <name type="scientific">Sinanodonta woodiana</name>
    <name type="common">Chinese pond mussel</name>
    <name type="synonym">Anodonta woodiana</name>
    <dbReference type="NCBI Taxonomy" id="1069815"/>
    <lineage>
        <taxon>Eukaryota</taxon>
        <taxon>Metazoa</taxon>
        <taxon>Spiralia</taxon>
        <taxon>Lophotrochozoa</taxon>
        <taxon>Mollusca</taxon>
        <taxon>Bivalvia</taxon>
        <taxon>Autobranchia</taxon>
        <taxon>Heteroconchia</taxon>
        <taxon>Palaeoheterodonta</taxon>
        <taxon>Unionida</taxon>
        <taxon>Unionoidea</taxon>
        <taxon>Unionidae</taxon>
        <taxon>Unioninae</taxon>
        <taxon>Sinanodonta</taxon>
    </lineage>
</organism>
<keyword evidence="1" id="KW-0812">Transmembrane</keyword>
<dbReference type="InterPro" id="IPR002495">
    <property type="entry name" value="Glyco_trans_8"/>
</dbReference>
<dbReference type="Gene3D" id="3.90.550.10">
    <property type="entry name" value="Spore Coat Polysaccharide Biosynthesis Protein SpsA, Chain A"/>
    <property type="match status" value="1"/>
</dbReference>